<dbReference type="Gene3D" id="1.10.10.1830">
    <property type="entry name" value="Non-ribosomal peptide synthase, adenylation domain"/>
    <property type="match status" value="1"/>
</dbReference>
<evidence type="ECO:0000313" key="2">
    <source>
        <dbReference type="EMBL" id="PFG75148.1"/>
    </source>
</evidence>
<gene>
    <name evidence="2" type="ORF">A9A59_2414</name>
</gene>
<dbReference type="InterPro" id="IPR044894">
    <property type="entry name" value="TubC_N_sf"/>
</dbReference>
<evidence type="ECO:0000313" key="3">
    <source>
        <dbReference type="Proteomes" id="UP000223071"/>
    </source>
</evidence>
<organism evidence="2 3">
    <name type="scientific">Tepidiforma thermophila (strain KCTC 52669 / CGMCC 1.13589 / G233)</name>
    <dbReference type="NCBI Taxonomy" id="2761530"/>
    <lineage>
        <taxon>Bacteria</taxon>
        <taxon>Bacillati</taxon>
        <taxon>Chloroflexota</taxon>
        <taxon>Tepidiformia</taxon>
        <taxon>Tepidiformales</taxon>
        <taxon>Tepidiformaceae</taxon>
        <taxon>Tepidiforma</taxon>
    </lineage>
</organism>
<feature type="region of interest" description="Disordered" evidence="1">
    <location>
        <begin position="144"/>
        <end position="168"/>
    </location>
</feature>
<dbReference type="EMBL" id="PDJQ01000001">
    <property type="protein sequence ID" value="PFG75148.1"/>
    <property type="molecule type" value="Genomic_DNA"/>
</dbReference>
<feature type="compositionally biased region" description="Basic and acidic residues" evidence="1">
    <location>
        <begin position="148"/>
        <end position="158"/>
    </location>
</feature>
<dbReference type="AlphaFoldDB" id="A0A2A9HH57"/>
<reference evidence="2 3" key="1">
    <citation type="submission" date="2017-09" db="EMBL/GenBank/DDBJ databases">
        <title>Sequencing the genomes of two abundant thermophiles in Great Basin hot springs: Thermocrinis jamiesonii and novel Chloroflexi Thermoflexus hugenholtzii.</title>
        <authorList>
            <person name="Hedlund B."/>
        </authorList>
    </citation>
    <scope>NUCLEOTIDE SEQUENCE [LARGE SCALE GENOMIC DNA]</scope>
    <source>
        <strain evidence="2 3">G233</strain>
    </source>
</reference>
<name>A0A2A9HH57_TEPT2</name>
<sequence>MELLERCYGAGLKVSLADGQKLNVSVPDTPEAELLLEELRAHKQEVIDCLRTLPPPGGHLLRLAVELGLQPRCRCTLRPRTAEEAASAVGAVTELCSRNPGRDSVLVKVVRPDGSTEHHVLRAHADRGVRKAMAMIVRDCNLGGPQRAAREQARDLSEGGRNGTPIQR</sequence>
<keyword evidence="3" id="KW-1185">Reference proteome</keyword>
<protein>
    <submittedName>
        <fullName evidence="2">Uncharacterized protein</fullName>
    </submittedName>
</protein>
<dbReference type="Proteomes" id="UP000223071">
    <property type="component" value="Unassembled WGS sequence"/>
</dbReference>
<comment type="caution">
    <text evidence="2">The sequence shown here is derived from an EMBL/GenBank/DDBJ whole genome shotgun (WGS) entry which is preliminary data.</text>
</comment>
<proteinExistence type="predicted"/>
<accession>A0A2A9HH57</accession>
<evidence type="ECO:0000256" key="1">
    <source>
        <dbReference type="SAM" id="MobiDB-lite"/>
    </source>
</evidence>